<organism evidence="1 2">
    <name type="scientific">Bursaphelenchus okinawaensis</name>
    <dbReference type="NCBI Taxonomy" id="465554"/>
    <lineage>
        <taxon>Eukaryota</taxon>
        <taxon>Metazoa</taxon>
        <taxon>Ecdysozoa</taxon>
        <taxon>Nematoda</taxon>
        <taxon>Chromadorea</taxon>
        <taxon>Rhabditida</taxon>
        <taxon>Tylenchina</taxon>
        <taxon>Tylenchomorpha</taxon>
        <taxon>Aphelenchoidea</taxon>
        <taxon>Aphelenchoididae</taxon>
        <taxon>Bursaphelenchus</taxon>
    </lineage>
</organism>
<name>A0A811KF86_9BILA</name>
<gene>
    <name evidence="1" type="ORF">BOKJ2_LOCUS5618</name>
</gene>
<proteinExistence type="predicted"/>
<evidence type="ECO:0000313" key="2">
    <source>
        <dbReference type="Proteomes" id="UP000614601"/>
    </source>
</evidence>
<comment type="caution">
    <text evidence="1">The sequence shown here is derived from an EMBL/GenBank/DDBJ whole genome shotgun (WGS) entry which is preliminary data.</text>
</comment>
<dbReference type="AlphaFoldDB" id="A0A811KF86"/>
<keyword evidence="2" id="KW-1185">Reference proteome</keyword>
<dbReference type="EMBL" id="CAJFCW020000003">
    <property type="protein sequence ID" value="CAG9102820.1"/>
    <property type="molecule type" value="Genomic_DNA"/>
</dbReference>
<dbReference type="Proteomes" id="UP000614601">
    <property type="component" value="Unassembled WGS sequence"/>
</dbReference>
<dbReference type="EMBL" id="CAJFDH010000003">
    <property type="protein sequence ID" value="CAD5214488.1"/>
    <property type="molecule type" value="Genomic_DNA"/>
</dbReference>
<dbReference type="Proteomes" id="UP000783686">
    <property type="component" value="Unassembled WGS sequence"/>
</dbReference>
<protein>
    <submittedName>
        <fullName evidence="1">Uncharacterized protein</fullName>
    </submittedName>
</protein>
<evidence type="ECO:0000313" key="1">
    <source>
        <dbReference type="EMBL" id="CAD5214488.1"/>
    </source>
</evidence>
<reference evidence="1" key="1">
    <citation type="submission" date="2020-09" db="EMBL/GenBank/DDBJ databases">
        <authorList>
            <person name="Kikuchi T."/>
        </authorList>
    </citation>
    <scope>NUCLEOTIDE SEQUENCE</scope>
    <source>
        <strain evidence="1">SH1</strain>
    </source>
</reference>
<sequence length="179" mass="21262">MMHYSVPWGKETCWTSINDNNTAFKVAHYSEDETADSCFDNDDYVERKLEKVMRENMVKLGLEEKKTNNKGHEISMCGDSVQEDKFDWLFKAFEEIHSSDQTPTYPLRAPEQYMSYMKYADDPIYMSSSKNSTKNTAPLDRFFGTFTYFMEEAIDSDIRRFYQRPNDLAFERKVKVFWE</sequence>
<accession>A0A811KF86</accession>